<evidence type="ECO:0008006" key="3">
    <source>
        <dbReference type="Google" id="ProtNLM"/>
    </source>
</evidence>
<dbReference type="OrthoDB" id="7652114at2"/>
<gene>
    <name evidence="1" type="ORF">D8I30_04660</name>
</gene>
<dbReference type="AlphaFoldDB" id="A0A494RHH7"/>
<dbReference type="InterPro" id="IPR045936">
    <property type="entry name" value="DUF6356"/>
</dbReference>
<keyword evidence="2" id="KW-1185">Reference proteome</keyword>
<accession>A0A494RHH7</accession>
<evidence type="ECO:0000313" key="1">
    <source>
        <dbReference type="EMBL" id="AYG94553.1"/>
    </source>
</evidence>
<organism evidence="1 2">
    <name type="scientific">Brevundimonas naejangsanensis</name>
    <dbReference type="NCBI Taxonomy" id="588932"/>
    <lineage>
        <taxon>Bacteria</taxon>
        <taxon>Pseudomonadati</taxon>
        <taxon>Pseudomonadota</taxon>
        <taxon>Alphaproteobacteria</taxon>
        <taxon>Caulobacterales</taxon>
        <taxon>Caulobacteraceae</taxon>
        <taxon>Brevundimonas</taxon>
    </lineage>
</organism>
<dbReference type="EMBL" id="CP032707">
    <property type="protein sequence ID" value="AYG94553.1"/>
    <property type="molecule type" value="Genomic_DNA"/>
</dbReference>
<dbReference type="Pfam" id="PF19883">
    <property type="entry name" value="DUF6356"/>
    <property type="match status" value="1"/>
</dbReference>
<dbReference type="RefSeq" id="WP_121481706.1">
    <property type="nucleotide sequence ID" value="NZ_CP032707.1"/>
</dbReference>
<proteinExistence type="predicted"/>
<dbReference type="Proteomes" id="UP000276984">
    <property type="component" value="Chromosome"/>
</dbReference>
<evidence type="ECO:0000313" key="2">
    <source>
        <dbReference type="Proteomes" id="UP000276984"/>
    </source>
</evidence>
<reference evidence="1 2" key="1">
    <citation type="submission" date="2018-10" db="EMBL/GenBank/DDBJ databases">
        <title>Complete genome sequence of Brevundimonas naejangsanensis BRV3.</title>
        <authorList>
            <person name="Berrios L."/>
            <person name="Ely B."/>
        </authorList>
    </citation>
    <scope>NUCLEOTIDE SEQUENCE [LARGE SCALE GENOMIC DNA]</scope>
    <source>
        <strain evidence="1 2">BRV3</strain>
    </source>
</reference>
<name>A0A494RHH7_9CAUL</name>
<sequence>MSSQFSRLFRDHPREVGESYLEHMAASSRFGFKLIRLAACAFTHALVPGLHKTTVSDAIRGMAHDMGGRAAEARECRMRDAGVWDVGL</sequence>
<protein>
    <recommendedName>
        <fullName evidence="3">Capsule biosynthesis protein</fullName>
    </recommendedName>
</protein>